<comment type="similarity">
    <text evidence="1">Belongs to the glycosyltransferase 2 family.</text>
</comment>
<dbReference type="CDD" id="cd00761">
    <property type="entry name" value="Glyco_tranf_GTA_type"/>
    <property type="match status" value="1"/>
</dbReference>
<dbReference type="RefSeq" id="WP_354367756.1">
    <property type="nucleotide sequence ID" value="NZ_JBEPLN010000005.1"/>
</dbReference>
<comment type="caution">
    <text evidence="4">The sequence shown here is derived from an EMBL/GenBank/DDBJ whole genome shotgun (WGS) entry which is preliminary data.</text>
</comment>
<feature type="domain" description="Glycosyltransferase 2-like" evidence="3">
    <location>
        <begin position="7"/>
        <end position="131"/>
    </location>
</feature>
<protein>
    <submittedName>
        <fullName evidence="4">Glycosyltransferase involved in cell wall biosynthesis</fullName>
    </submittedName>
</protein>
<keyword evidence="2" id="KW-0472">Membrane</keyword>
<keyword evidence="2" id="KW-0812">Transmembrane</keyword>
<dbReference type="EMBL" id="JBEPLN010000005">
    <property type="protein sequence ID" value="MET3633851.1"/>
    <property type="molecule type" value="Genomic_DNA"/>
</dbReference>
<sequence length="308" mass="35175">MNQPLISVVIPNFNRGHLIEEVIKSITSQTYHNIEIIVVDDHSTDGSMNTLERLKSQLSNLTYLQLPKNQGANVCRNTGVKLAKGNYIAFLDSDDYFLPTKLEKQIQIFNQFPEIGFVVTGFGAKTFTTLGEGIIPIKDTIKQNNLGGFSTLMVKKDIFLAVGGLDEQLLSCQDWDLFLKLLNISQGYKIAEDLVIYETQEDSISRNSTKVIQGYQIVSKRAKTLNHQLNLIPQKELEAYQDYYLAMRYFGLKDIKHTRTYLKQSIKRSPKLVPIIYFIFAVFGYSSLHQLMKCKTMLRNVKTLVKRS</sequence>
<dbReference type="PANTHER" id="PTHR43685">
    <property type="entry name" value="GLYCOSYLTRANSFERASE"/>
    <property type="match status" value="1"/>
</dbReference>
<dbReference type="PANTHER" id="PTHR43685:SF11">
    <property type="entry name" value="GLYCOSYLTRANSFERASE TAGX-RELATED"/>
    <property type="match status" value="1"/>
</dbReference>
<evidence type="ECO:0000313" key="5">
    <source>
        <dbReference type="Proteomes" id="UP001549037"/>
    </source>
</evidence>
<dbReference type="Pfam" id="PF00535">
    <property type="entry name" value="Glycos_transf_2"/>
    <property type="match status" value="1"/>
</dbReference>
<proteinExistence type="inferred from homology"/>
<reference evidence="4 5" key="1">
    <citation type="submission" date="2024-06" db="EMBL/GenBank/DDBJ databases">
        <title>Genomic Encyclopedia of Type Strains, Phase IV (KMG-IV): sequencing the most valuable type-strain genomes for metagenomic binning, comparative biology and taxonomic classification.</title>
        <authorList>
            <person name="Goeker M."/>
        </authorList>
    </citation>
    <scope>NUCLEOTIDE SEQUENCE [LARGE SCALE GENOMIC DNA]</scope>
    <source>
        <strain evidence="4 5">DSM 28302</strain>
    </source>
</reference>
<dbReference type="InterPro" id="IPR001173">
    <property type="entry name" value="Glyco_trans_2-like"/>
</dbReference>
<evidence type="ECO:0000256" key="2">
    <source>
        <dbReference type="SAM" id="Phobius"/>
    </source>
</evidence>
<organism evidence="4 5">
    <name type="scientific">Streptococcus porcorum</name>
    <dbReference type="NCBI Taxonomy" id="701526"/>
    <lineage>
        <taxon>Bacteria</taxon>
        <taxon>Bacillati</taxon>
        <taxon>Bacillota</taxon>
        <taxon>Bacilli</taxon>
        <taxon>Lactobacillales</taxon>
        <taxon>Streptococcaceae</taxon>
        <taxon>Streptococcus</taxon>
    </lineage>
</organism>
<dbReference type="Proteomes" id="UP001549037">
    <property type="component" value="Unassembled WGS sequence"/>
</dbReference>
<evidence type="ECO:0000256" key="1">
    <source>
        <dbReference type="ARBA" id="ARBA00006739"/>
    </source>
</evidence>
<dbReference type="Gene3D" id="3.90.550.10">
    <property type="entry name" value="Spore Coat Polysaccharide Biosynthesis Protein SpsA, Chain A"/>
    <property type="match status" value="1"/>
</dbReference>
<keyword evidence="5" id="KW-1185">Reference proteome</keyword>
<gene>
    <name evidence="4" type="ORF">ABID28_000485</name>
</gene>
<evidence type="ECO:0000259" key="3">
    <source>
        <dbReference type="Pfam" id="PF00535"/>
    </source>
</evidence>
<evidence type="ECO:0000313" key="4">
    <source>
        <dbReference type="EMBL" id="MET3633851.1"/>
    </source>
</evidence>
<feature type="transmembrane region" description="Helical" evidence="2">
    <location>
        <begin position="272"/>
        <end position="292"/>
    </location>
</feature>
<dbReference type="InterPro" id="IPR050834">
    <property type="entry name" value="Glycosyltransf_2"/>
</dbReference>
<dbReference type="SUPFAM" id="SSF53448">
    <property type="entry name" value="Nucleotide-diphospho-sugar transferases"/>
    <property type="match status" value="1"/>
</dbReference>
<dbReference type="InterPro" id="IPR029044">
    <property type="entry name" value="Nucleotide-diphossugar_trans"/>
</dbReference>
<accession>A0ABV2JGH9</accession>
<name>A0ABV2JGH9_9STRE</name>
<keyword evidence="2" id="KW-1133">Transmembrane helix</keyword>